<evidence type="ECO:0000313" key="7">
    <source>
        <dbReference type="EMBL" id="MDO7906495.1"/>
    </source>
</evidence>
<dbReference type="Pfam" id="PF01593">
    <property type="entry name" value="Amino_oxidase"/>
    <property type="match status" value="1"/>
</dbReference>
<dbReference type="Gene3D" id="3.50.50.60">
    <property type="entry name" value="FAD/NAD(P)-binding domain"/>
    <property type="match status" value="2"/>
</dbReference>
<name>A0ABT9CB54_9BACL</name>
<dbReference type="Proteomes" id="UP001240171">
    <property type="component" value="Unassembled WGS sequence"/>
</dbReference>
<proteinExistence type="inferred from homology"/>
<keyword evidence="3 5" id="KW-0560">Oxidoreductase</keyword>
<dbReference type="PANTHER" id="PTHR43734:SF1">
    <property type="entry name" value="PHYTOENE DESATURASE"/>
    <property type="match status" value="1"/>
</dbReference>
<evidence type="ECO:0000256" key="3">
    <source>
        <dbReference type="ARBA" id="ARBA00023002"/>
    </source>
</evidence>
<evidence type="ECO:0000256" key="1">
    <source>
        <dbReference type="ARBA" id="ARBA00004829"/>
    </source>
</evidence>
<comment type="similarity">
    <text evidence="4">Belongs to the carotenoid/retinoid oxidoreductase family. CrtN subfamily.</text>
</comment>
<accession>A0ABT9CB54</accession>
<dbReference type="PANTHER" id="PTHR43734">
    <property type="entry name" value="PHYTOENE DESATURASE"/>
    <property type="match status" value="1"/>
</dbReference>
<evidence type="ECO:0000256" key="4">
    <source>
        <dbReference type="ARBA" id="ARBA00038322"/>
    </source>
</evidence>
<evidence type="ECO:0000256" key="2">
    <source>
        <dbReference type="ARBA" id="ARBA00022746"/>
    </source>
</evidence>
<dbReference type="EMBL" id="JAUQTB010000003">
    <property type="protein sequence ID" value="MDO7906495.1"/>
    <property type="molecule type" value="Genomic_DNA"/>
</dbReference>
<evidence type="ECO:0000313" key="8">
    <source>
        <dbReference type="Proteomes" id="UP001240171"/>
    </source>
</evidence>
<organism evidence="7 8">
    <name type="scientific">Paenibacillus lacisoli</name>
    <dbReference type="NCBI Taxonomy" id="3064525"/>
    <lineage>
        <taxon>Bacteria</taxon>
        <taxon>Bacillati</taxon>
        <taxon>Bacillota</taxon>
        <taxon>Bacilli</taxon>
        <taxon>Bacillales</taxon>
        <taxon>Paenibacillaceae</taxon>
        <taxon>Paenibacillus</taxon>
    </lineage>
</organism>
<sequence length="483" mass="53531">MSRRIAVVGSGIGGLTAALLLERQGYDVTVYERSGKVGGRVAFEEEGPYRIDQGPTIVLLPDMLKGILAEGGIAPERLELLRCDPLYRIHYRSGRVLTKVADREAQTAEIDRLYPGEGRGFQRFMKDMDGVYVTGQQNFIERDFPRRRDFFTLGNVKLMRRLRAYQSVKKAAGSYFRSEELRDAFSLQSLYIGGTPFATPGIYSLLPYAEYEYGIWMLKGGYGTLPKLIHEELAGRGVTFRLNTEVRSLIVEQKQCRGVVTELGEERYDAVLYNGDFPNISGLLSEQVPAKRRYRPSTGCVLVYLGVSKTFPEALTHQFFLPDNLTASLKQVYAGRIPDDPSFYVFNPAALDPAAAPPGESVLYFLIPVPFNNGLSWEQETPALVERVLAAAEERGLTDLRRHITWSRVRTPLEAERDGLYGGGSFGIAPILSQSGVYRPQPKPFPIGRLAAAGASIHPGGGVPIVMQGAKLAVNQLIKELET</sequence>
<dbReference type="SUPFAM" id="SSF51905">
    <property type="entry name" value="FAD/NAD(P)-binding domain"/>
    <property type="match status" value="1"/>
</dbReference>
<keyword evidence="2 5" id="KW-0125">Carotenoid biosynthesis</keyword>
<evidence type="ECO:0000259" key="6">
    <source>
        <dbReference type="Pfam" id="PF01593"/>
    </source>
</evidence>
<dbReference type="InterPro" id="IPR014105">
    <property type="entry name" value="Carotenoid/retinoid_OxRdtase"/>
</dbReference>
<dbReference type="RefSeq" id="WP_305023829.1">
    <property type="nucleotide sequence ID" value="NZ_JAUQTB010000003.1"/>
</dbReference>
<evidence type="ECO:0000256" key="5">
    <source>
        <dbReference type="RuleBase" id="RU362075"/>
    </source>
</evidence>
<dbReference type="NCBIfam" id="TIGR02734">
    <property type="entry name" value="crtI_fam"/>
    <property type="match status" value="1"/>
</dbReference>
<keyword evidence="8" id="KW-1185">Reference proteome</keyword>
<reference evidence="7 8" key="1">
    <citation type="submission" date="2023-07" db="EMBL/GenBank/DDBJ databases">
        <title>Paenibacillus sp. JX-17 nov. isolated from soil.</title>
        <authorList>
            <person name="Wan Y."/>
            <person name="Liu B."/>
        </authorList>
    </citation>
    <scope>NUCLEOTIDE SEQUENCE [LARGE SCALE GENOMIC DNA]</scope>
    <source>
        <strain evidence="7 8">JX-17</strain>
    </source>
</reference>
<dbReference type="EC" id="1.-.-.-" evidence="7"/>
<dbReference type="InterPro" id="IPR036188">
    <property type="entry name" value="FAD/NAD-bd_sf"/>
</dbReference>
<comment type="pathway">
    <text evidence="1 5">Carotenoid biosynthesis.</text>
</comment>
<dbReference type="PRINTS" id="PR00419">
    <property type="entry name" value="ADXRDTASE"/>
</dbReference>
<feature type="domain" description="Amine oxidase" evidence="6">
    <location>
        <begin position="12"/>
        <end position="477"/>
    </location>
</feature>
<dbReference type="GO" id="GO:0016491">
    <property type="term" value="F:oxidoreductase activity"/>
    <property type="evidence" value="ECO:0007669"/>
    <property type="project" value="UniProtKB-KW"/>
</dbReference>
<protein>
    <submittedName>
        <fullName evidence="7">Phytoene desaturase family protein</fullName>
        <ecNumber evidence="7">1.-.-.-</ecNumber>
    </submittedName>
</protein>
<gene>
    <name evidence="7" type="primary">crtI</name>
    <name evidence="7" type="ORF">Q5741_08695</name>
</gene>
<comment type="caution">
    <text evidence="7">The sequence shown here is derived from an EMBL/GenBank/DDBJ whole genome shotgun (WGS) entry which is preliminary data.</text>
</comment>
<dbReference type="InterPro" id="IPR002937">
    <property type="entry name" value="Amino_oxidase"/>
</dbReference>